<dbReference type="PANTHER" id="PTHR33751">
    <property type="entry name" value="CBB3-TYPE CYTOCHROME C OXIDASE SUBUNIT FIXP"/>
    <property type="match status" value="1"/>
</dbReference>
<comment type="cofactor">
    <cofactor evidence="19 21">
        <name>heme c</name>
        <dbReference type="ChEBI" id="CHEBI:61717"/>
    </cofactor>
    <text evidence="19 21">Binds 2 heme C groups per subunit.</text>
</comment>
<dbReference type="PROSITE" id="PS51007">
    <property type="entry name" value="CYTC"/>
    <property type="match status" value="2"/>
</dbReference>
<evidence type="ECO:0000256" key="18">
    <source>
        <dbReference type="ARBA" id="ARBA00023136"/>
    </source>
</evidence>
<keyword evidence="15 19" id="KW-0560">Oxidoreductase</keyword>
<evidence type="ECO:0000256" key="2">
    <source>
        <dbReference type="ARBA" id="ARBA00004673"/>
    </source>
</evidence>
<dbReference type="GO" id="GO:0006119">
    <property type="term" value="P:oxidative phosphorylation"/>
    <property type="evidence" value="ECO:0007669"/>
    <property type="project" value="UniProtKB-UniPathway"/>
</dbReference>
<evidence type="ECO:0000256" key="10">
    <source>
        <dbReference type="ARBA" id="ARBA00022723"/>
    </source>
</evidence>
<evidence type="ECO:0000256" key="8">
    <source>
        <dbReference type="ARBA" id="ARBA00022660"/>
    </source>
</evidence>
<dbReference type="Gene3D" id="6.10.280.130">
    <property type="match status" value="1"/>
</dbReference>
<evidence type="ECO:0000256" key="12">
    <source>
        <dbReference type="ARBA" id="ARBA00022781"/>
    </source>
</evidence>
<evidence type="ECO:0000313" key="24">
    <source>
        <dbReference type="EMBL" id="MBO1107641.1"/>
    </source>
</evidence>
<dbReference type="Gene3D" id="1.10.760.10">
    <property type="entry name" value="Cytochrome c-like domain"/>
    <property type="match status" value="2"/>
</dbReference>
<feature type="domain" description="Cytochrome c" evidence="23">
    <location>
        <begin position="241"/>
        <end position="321"/>
    </location>
</feature>
<gene>
    <name evidence="24" type="primary">ccoP</name>
    <name evidence="24" type="ORF">J2R62_05260</name>
</gene>
<feature type="binding site" description="axial binding residue" evidence="20">
    <location>
        <position position="257"/>
    </location>
    <ligand>
        <name>heme c</name>
        <dbReference type="ChEBI" id="CHEBI:61717"/>
        <label>2</label>
    </ligand>
    <ligandPart>
        <name>Fe</name>
        <dbReference type="ChEBI" id="CHEBI:18248"/>
    </ligandPart>
</feature>
<dbReference type="Proteomes" id="UP000664658">
    <property type="component" value="Unassembled WGS sequence"/>
</dbReference>
<dbReference type="Pfam" id="PF14715">
    <property type="entry name" value="FixP_N"/>
    <property type="match status" value="1"/>
</dbReference>
<keyword evidence="7 19" id="KW-0349">Heme</keyword>
<comment type="function">
    <text evidence="19">C-type cytochrome. Part of the cbb3-type cytochrome c oxidase complex.</text>
</comment>
<keyword evidence="4 19" id="KW-0813">Transport</keyword>
<dbReference type="GO" id="GO:0009055">
    <property type="term" value="F:electron transfer activity"/>
    <property type="evidence" value="ECO:0007669"/>
    <property type="project" value="InterPro"/>
</dbReference>
<evidence type="ECO:0000256" key="13">
    <source>
        <dbReference type="ARBA" id="ARBA00022982"/>
    </source>
</evidence>
<feature type="binding site" description="covalent" evidence="21">
    <location>
        <position position="171"/>
    </location>
    <ligand>
        <name>heme c</name>
        <dbReference type="ChEBI" id="CHEBI:61717"/>
        <label>1</label>
    </ligand>
</feature>
<feature type="binding site" description="covalent" evidence="21">
    <location>
        <position position="256"/>
    </location>
    <ligand>
        <name>heme c</name>
        <dbReference type="ChEBI" id="CHEBI:61717"/>
        <label>2</label>
    </ligand>
</feature>
<evidence type="ECO:0000256" key="1">
    <source>
        <dbReference type="ARBA" id="ARBA00004533"/>
    </source>
</evidence>
<evidence type="ECO:0000256" key="14">
    <source>
        <dbReference type="ARBA" id="ARBA00022989"/>
    </source>
</evidence>
<dbReference type="InterPro" id="IPR009056">
    <property type="entry name" value="Cyt_c-like_dom"/>
</dbReference>
<dbReference type="PIRSF" id="PIRSF000006">
    <property type="entry name" value="Cbb3-Cox_fixP"/>
    <property type="match status" value="1"/>
</dbReference>
<keyword evidence="12 19" id="KW-0375">Hydrogen ion transport</keyword>
<dbReference type="NCBIfam" id="TIGR00782">
    <property type="entry name" value="ccoP"/>
    <property type="match status" value="1"/>
</dbReference>
<dbReference type="GO" id="GO:1902600">
    <property type="term" value="P:proton transmembrane transport"/>
    <property type="evidence" value="ECO:0007669"/>
    <property type="project" value="UniProtKB-KW"/>
</dbReference>
<dbReference type="AlphaFoldDB" id="A0A8I1W5S8"/>
<keyword evidence="10 19" id="KW-0479">Metal-binding</keyword>
<keyword evidence="17 19" id="KW-0406">Ion transport</keyword>
<dbReference type="GO" id="GO:0016491">
    <property type="term" value="F:oxidoreductase activity"/>
    <property type="evidence" value="ECO:0007669"/>
    <property type="project" value="UniProtKB-KW"/>
</dbReference>
<evidence type="ECO:0000256" key="21">
    <source>
        <dbReference type="PIRSR" id="PIRSR000006-2"/>
    </source>
</evidence>
<evidence type="ECO:0000256" key="3">
    <source>
        <dbReference type="ARBA" id="ARBA00006113"/>
    </source>
</evidence>
<feature type="binding site" description="axial binding residue" evidence="20">
    <location>
        <position position="211"/>
    </location>
    <ligand>
        <name>heme c</name>
        <dbReference type="ChEBI" id="CHEBI:61717"/>
        <label>2</label>
    </ligand>
    <ligandPart>
        <name>Fe</name>
        <dbReference type="ChEBI" id="CHEBI:18248"/>
    </ligandPart>
</feature>
<evidence type="ECO:0000256" key="9">
    <source>
        <dbReference type="ARBA" id="ARBA00022692"/>
    </source>
</evidence>
<dbReference type="PRINTS" id="PR00605">
    <property type="entry name" value="CYTCHROMECIC"/>
</dbReference>
<dbReference type="InterPro" id="IPR008168">
    <property type="entry name" value="Cyt_C_IC"/>
</dbReference>
<keyword evidence="6 19" id="KW-0997">Cell inner membrane</keyword>
<evidence type="ECO:0000256" key="20">
    <source>
        <dbReference type="PIRSR" id="PIRSR000006-1"/>
    </source>
</evidence>
<comment type="pathway">
    <text evidence="2 19">Energy metabolism; oxidative phosphorylation.</text>
</comment>
<dbReference type="GO" id="GO:0005886">
    <property type="term" value="C:plasma membrane"/>
    <property type="evidence" value="ECO:0007669"/>
    <property type="project" value="UniProtKB-SubCell"/>
</dbReference>
<dbReference type="InterPro" id="IPR032858">
    <property type="entry name" value="CcoP_N"/>
</dbReference>
<dbReference type="InterPro" id="IPR050597">
    <property type="entry name" value="Cytochrome_c_Oxidase_Subunit"/>
</dbReference>
<dbReference type="InterPro" id="IPR004678">
    <property type="entry name" value="Cyt_c_oxidase_cbb3_su3"/>
</dbReference>
<feature type="binding site" description="axial binding residue" evidence="20">
    <location>
        <position position="298"/>
    </location>
    <ligand>
        <name>heme c</name>
        <dbReference type="ChEBI" id="CHEBI:61717"/>
        <label>1</label>
    </ligand>
    <ligandPart>
        <name>Fe</name>
        <dbReference type="ChEBI" id="CHEBI:18248"/>
    </ligandPart>
</feature>
<evidence type="ECO:0000256" key="7">
    <source>
        <dbReference type="ARBA" id="ARBA00022617"/>
    </source>
</evidence>
<keyword evidence="13 19" id="KW-0249">Electron transport</keyword>
<feature type="binding site" description="covalent" evidence="21">
    <location>
        <position position="168"/>
    </location>
    <ligand>
        <name>heme c</name>
        <dbReference type="ChEBI" id="CHEBI:61717"/>
        <label>1</label>
    </ligand>
</feature>
<evidence type="ECO:0000256" key="11">
    <source>
        <dbReference type="ARBA" id="ARBA00022737"/>
    </source>
</evidence>
<evidence type="ECO:0000256" key="22">
    <source>
        <dbReference type="SAM" id="Phobius"/>
    </source>
</evidence>
<evidence type="ECO:0000256" key="5">
    <source>
        <dbReference type="ARBA" id="ARBA00022475"/>
    </source>
</evidence>
<feature type="binding site" description="covalent" evidence="21">
    <location>
        <position position="253"/>
    </location>
    <ligand>
        <name>heme c</name>
        <dbReference type="ChEBI" id="CHEBI:61717"/>
        <label>2</label>
    </ligand>
</feature>
<feature type="domain" description="Cytochrome c" evidence="23">
    <location>
        <begin position="155"/>
        <end position="234"/>
    </location>
</feature>
<evidence type="ECO:0000256" key="6">
    <source>
        <dbReference type="ARBA" id="ARBA00022519"/>
    </source>
</evidence>
<organism evidence="24 25">
    <name type="scientific">Plesiomonas shigelloides</name>
    <name type="common">Aeromonas shigelloides</name>
    <dbReference type="NCBI Taxonomy" id="703"/>
    <lineage>
        <taxon>Bacteria</taxon>
        <taxon>Pseudomonadati</taxon>
        <taxon>Pseudomonadota</taxon>
        <taxon>Gammaproteobacteria</taxon>
        <taxon>Enterobacterales</taxon>
        <taxon>Enterobacteriaceae</taxon>
        <taxon>Plesiomonas</taxon>
    </lineage>
</organism>
<dbReference type="EMBL" id="JAFNAA010000004">
    <property type="protein sequence ID" value="MBO1107641.1"/>
    <property type="molecule type" value="Genomic_DNA"/>
</dbReference>
<dbReference type="InterPro" id="IPR038414">
    <property type="entry name" value="CcoP_N_sf"/>
</dbReference>
<comment type="subcellular location">
    <subcellularLocation>
        <location evidence="1 19">Cell inner membrane</location>
    </subcellularLocation>
</comment>
<keyword evidence="18 19" id="KW-0472">Membrane</keyword>
<keyword evidence="11" id="KW-0677">Repeat</keyword>
<evidence type="ECO:0000256" key="15">
    <source>
        <dbReference type="ARBA" id="ARBA00023002"/>
    </source>
</evidence>
<reference evidence="24" key="1">
    <citation type="submission" date="2021-03" db="EMBL/GenBank/DDBJ databases">
        <title>Plesiomonas shigelloides zfcc0051, isolated from zebrafish feces.</title>
        <authorList>
            <person name="Vanderhoek Z."/>
            <person name="Gaulke C."/>
        </authorList>
    </citation>
    <scope>NUCLEOTIDE SEQUENCE</scope>
    <source>
        <strain evidence="24">Zfcc0051</strain>
    </source>
</reference>
<comment type="subunit">
    <text evidence="19">Component of the cbb3-type cytochrome c oxidase.</text>
</comment>
<comment type="similarity">
    <text evidence="3 19">Belongs to the CcoP / FixP family.</text>
</comment>
<feature type="transmembrane region" description="Helical" evidence="22">
    <location>
        <begin position="6"/>
        <end position="26"/>
    </location>
</feature>
<evidence type="ECO:0000256" key="16">
    <source>
        <dbReference type="ARBA" id="ARBA00023004"/>
    </source>
</evidence>
<keyword evidence="5 19" id="KW-1003">Cell membrane</keyword>
<sequence>MSLFWTLWITIITLATIFGCGVLLWWCTKDKMGVDEGSDMGHSYDGIKEINNPLPKWWRYMFWMTIVFALGYLVLYPGLGAWGNLLGWHSANQSVLSLQESNAAVEKAKASGQYVQYDQEKAQADKTFGETFKKLAYQADGTTFRPLTEVANDPNAMKVGKALFLQNCALCHGSDARGQKGFPNLTDNDWLYGGEPEVIKTTILHGRIGAMPAWKDTLGPDGVREVVSYALSLSGRKVDPREAEAGKKRFVLCAACHGPDGKGNPAVGAPNLTDQIWLYGGTRANVEETVKYGRNGQMPAWQSILGDDKVHLLAAYVFSLSQNNGGQTGMATNEPAKAAH</sequence>
<dbReference type="GO" id="GO:0005506">
    <property type="term" value="F:iron ion binding"/>
    <property type="evidence" value="ECO:0007669"/>
    <property type="project" value="InterPro"/>
</dbReference>
<evidence type="ECO:0000256" key="17">
    <source>
        <dbReference type="ARBA" id="ARBA00023065"/>
    </source>
</evidence>
<dbReference type="SUPFAM" id="SSF46626">
    <property type="entry name" value="Cytochrome c"/>
    <property type="match status" value="2"/>
</dbReference>
<dbReference type="UniPathway" id="UPA00705"/>
<feature type="binding site" description="axial binding residue" evidence="20">
    <location>
        <position position="172"/>
    </location>
    <ligand>
        <name>heme c</name>
        <dbReference type="ChEBI" id="CHEBI:61717"/>
        <label>1</label>
    </ligand>
    <ligandPart>
        <name>Fe</name>
        <dbReference type="ChEBI" id="CHEBI:18248"/>
    </ligandPart>
</feature>
<dbReference type="RefSeq" id="WP_052181480.1">
    <property type="nucleotide sequence ID" value="NZ_JAFNAA010000004.1"/>
</dbReference>
<keyword evidence="8 19" id="KW-0679">Respiratory chain</keyword>
<dbReference type="Pfam" id="PF13442">
    <property type="entry name" value="Cytochrome_CBB3"/>
    <property type="match status" value="2"/>
</dbReference>
<evidence type="ECO:0000259" key="23">
    <source>
        <dbReference type="PROSITE" id="PS51007"/>
    </source>
</evidence>
<accession>A0A8I1W5S8</accession>
<keyword evidence="14 22" id="KW-1133">Transmembrane helix</keyword>
<name>A0A8I1W5S8_PLESH</name>
<dbReference type="InterPro" id="IPR036909">
    <property type="entry name" value="Cyt_c-like_dom_sf"/>
</dbReference>
<keyword evidence="16 19" id="KW-0408">Iron</keyword>
<evidence type="ECO:0000256" key="19">
    <source>
        <dbReference type="PIRNR" id="PIRNR000006"/>
    </source>
</evidence>
<feature type="transmembrane region" description="Helical" evidence="22">
    <location>
        <begin position="60"/>
        <end position="82"/>
    </location>
</feature>
<keyword evidence="9 22" id="KW-0812">Transmembrane</keyword>
<protein>
    <recommendedName>
        <fullName evidence="19">Cbb3-type cytochrome c oxidase subunit</fullName>
    </recommendedName>
</protein>
<dbReference type="PANTHER" id="PTHR33751:SF1">
    <property type="entry name" value="CBB3-TYPE CYTOCHROME C OXIDASE SUBUNIT FIXP"/>
    <property type="match status" value="1"/>
</dbReference>
<evidence type="ECO:0000313" key="25">
    <source>
        <dbReference type="Proteomes" id="UP000664658"/>
    </source>
</evidence>
<evidence type="ECO:0000256" key="4">
    <source>
        <dbReference type="ARBA" id="ARBA00022448"/>
    </source>
</evidence>
<proteinExistence type="inferred from homology"/>
<comment type="caution">
    <text evidence="24">The sequence shown here is derived from an EMBL/GenBank/DDBJ whole genome shotgun (WGS) entry which is preliminary data.</text>
</comment>
<dbReference type="GO" id="GO:0020037">
    <property type="term" value="F:heme binding"/>
    <property type="evidence" value="ECO:0007669"/>
    <property type="project" value="InterPro"/>
</dbReference>